<accession>D4ZIS1</accession>
<sequence>MNSEMNINNMARYKLRHLLLPIAKCCGSYSLNIKR</sequence>
<proteinExistence type="predicted"/>
<keyword evidence="2" id="KW-1185">Reference proteome</keyword>
<gene>
    <name evidence="1" type="ordered locus">SVI_1599</name>
</gene>
<dbReference type="KEGG" id="svo:SVI_1599"/>
<organism evidence="1 2">
    <name type="scientific">Shewanella violacea (strain JCM 10179 / CIP 106290 / LMG 19151 / DSS12)</name>
    <dbReference type="NCBI Taxonomy" id="637905"/>
    <lineage>
        <taxon>Bacteria</taxon>
        <taxon>Pseudomonadati</taxon>
        <taxon>Pseudomonadota</taxon>
        <taxon>Gammaproteobacteria</taxon>
        <taxon>Alteromonadales</taxon>
        <taxon>Shewanellaceae</taxon>
        <taxon>Shewanella</taxon>
    </lineage>
</organism>
<evidence type="ECO:0000313" key="2">
    <source>
        <dbReference type="Proteomes" id="UP000002350"/>
    </source>
</evidence>
<dbReference type="Proteomes" id="UP000002350">
    <property type="component" value="Chromosome"/>
</dbReference>
<protein>
    <submittedName>
        <fullName evidence="1">Uncharacterized protein</fullName>
    </submittedName>
</protein>
<evidence type="ECO:0000313" key="1">
    <source>
        <dbReference type="EMBL" id="BAJ01570.1"/>
    </source>
</evidence>
<name>D4ZIS1_SHEVD</name>
<dbReference type="EMBL" id="AP011177">
    <property type="protein sequence ID" value="BAJ01570.1"/>
    <property type="molecule type" value="Genomic_DNA"/>
</dbReference>
<dbReference type="AlphaFoldDB" id="D4ZIS1"/>
<dbReference type="HOGENOM" id="CLU_3367295_0_0_6"/>
<reference evidence="2" key="1">
    <citation type="journal article" date="2010" name="Mol. Biosyst.">
        <title>Complete genome sequence and comparative analysis of Shewanella violacea, a psychrophilic and piezophilic bacterium from deep sea floor sediments.</title>
        <authorList>
            <person name="Aono E."/>
            <person name="Baba T."/>
            <person name="Ara T."/>
            <person name="Nishi T."/>
            <person name="Nakamichi T."/>
            <person name="Inamoto E."/>
            <person name="Toyonaga H."/>
            <person name="Hasegawa M."/>
            <person name="Takai Y."/>
            <person name="Okumura Y."/>
            <person name="Baba M."/>
            <person name="Tomita M."/>
            <person name="Kato C."/>
            <person name="Oshima T."/>
            <person name="Nakasone K."/>
            <person name="Mori H."/>
        </authorList>
    </citation>
    <scope>NUCLEOTIDE SEQUENCE [LARGE SCALE GENOMIC DNA]</scope>
    <source>
        <strain evidence="2">JCM 10179 / CIP 106290 / LMG 19151 / DSS12</strain>
    </source>
</reference>